<evidence type="ECO:0000256" key="1">
    <source>
        <dbReference type="SAM" id="MobiDB-lite"/>
    </source>
</evidence>
<evidence type="ECO:0000313" key="3">
    <source>
        <dbReference type="Proteomes" id="UP001066276"/>
    </source>
</evidence>
<accession>A0AAV7RF27</accession>
<proteinExistence type="predicted"/>
<protein>
    <submittedName>
        <fullName evidence="2">Uncharacterized protein</fullName>
    </submittedName>
</protein>
<dbReference type="Proteomes" id="UP001066276">
    <property type="component" value="Chromosome 5"/>
</dbReference>
<organism evidence="2 3">
    <name type="scientific">Pleurodeles waltl</name>
    <name type="common">Iberian ribbed newt</name>
    <dbReference type="NCBI Taxonomy" id="8319"/>
    <lineage>
        <taxon>Eukaryota</taxon>
        <taxon>Metazoa</taxon>
        <taxon>Chordata</taxon>
        <taxon>Craniata</taxon>
        <taxon>Vertebrata</taxon>
        <taxon>Euteleostomi</taxon>
        <taxon>Amphibia</taxon>
        <taxon>Batrachia</taxon>
        <taxon>Caudata</taxon>
        <taxon>Salamandroidea</taxon>
        <taxon>Salamandridae</taxon>
        <taxon>Pleurodelinae</taxon>
        <taxon>Pleurodeles</taxon>
    </lineage>
</organism>
<sequence>MTRRAKAPRDSGSEVPWVASAVSRDWDTVKRIEMTRRGVRGASQASPGLWELKSRGSRAQLGRSWH</sequence>
<dbReference type="AlphaFoldDB" id="A0AAV7RF27"/>
<gene>
    <name evidence="2" type="ORF">NDU88_004191</name>
</gene>
<comment type="caution">
    <text evidence="2">The sequence shown here is derived from an EMBL/GenBank/DDBJ whole genome shotgun (WGS) entry which is preliminary data.</text>
</comment>
<name>A0AAV7RF27_PLEWA</name>
<feature type="region of interest" description="Disordered" evidence="1">
    <location>
        <begin position="37"/>
        <end position="66"/>
    </location>
</feature>
<dbReference type="EMBL" id="JANPWB010000009">
    <property type="protein sequence ID" value="KAJ1151409.1"/>
    <property type="molecule type" value="Genomic_DNA"/>
</dbReference>
<keyword evidence="3" id="KW-1185">Reference proteome</keyword>
<evidence type="ECO:0000313" key="2">
    <source>
        <dbReference type="EMBL" id="KAJ1151409.1"/>
    </source>
</evidence>
<reference evidence="2" key="1">
    <citation type="journal article" date="2022" name="bioRxiv">
        <title>Sequencing and chromosome-scale assembly of the giantPleurodeles waltlgenome.</title>
        <authorList>
            <person name="Brown T."/>
            <person name="Elewa A."/>
            <person name="Iarovenko S."/>
            <person name="Subramanian E."/>
            <person name="Araus A.J."/>
            <person name="Petzold A."/>
            <person name="Susuki M."/>
            <person name="Suzuki K.-i.T."/>
            <person name="Hayashi T."/>
            <person name="Toyoda A."/>
            <person name="Oliveira C."/>
            <person name="Osipova E."/>
            <person name="Leigh N.D."/>
            <person name="Simon A."/>
            <person name="Yun M.H."/>
        </authorList>
    </citation>
    <scope>NUCLEOTIDE SEQUENCE</scope>
    <source>
        <strain evidence="2">20211129_DDA</strain>
        <tissue evidence="2">Liver</tissue>
    </source>
</reference>